<dbReference type="STRING" id="185761.SAMN05660282_01292"/>
<protein>
    <recommendedName>
        <fullName evidence="8">Methylenetetrahydrofolate reductase</fullName>
    </recommendedName>
</protein>
<dbReference type="Pfam" id="PF02219">
    <property type="entry name" value="MTHFR"/>
    <property type="match status" value="1"/>
</dbReference>
<evidence type="ECO:0000256" key="7">
    <source>
        <dbReference type="ARBA" id="ARBA00048628"/>
    </source>
</evidence>
<evidence type="ECO:0000256" key="6">
    <source>
        <dbReference type="ARBA" id="ARBA00023002"/>
    </source>
</evidence>
<dbReference type="EMBL" id="FOPJ01000006">
    <property type="protein sequence ID" value="SFG57288.1"/>
    <property type="molecule type" value="Genomic_DNA"/>
</dbReference>
<sequence>MTTALLYRPDTAPDYPTVSFELYPPRSLEPASSVWVGVNRLIGAAPDYVSVTYGAAGNRADSRDRSVQVLLKVLKEHPHLPAVAHLTCLGSTRGELQMIVRLLLHAGIRDFLALRGDMPPGGIDHIAPEHRLNRGVELVQLIREIAAEVCPEEVVSIAVAAYPATRGQARSNDIAALVEKAQAGADYAITQVFYDPEDYASMVRELRLAGCRMPLVPGILPLNDLRRLQALEKLAGVKVPEHLRTMLSQKDPRTRVADSLKATLDLISGVLDAGAPGVHIYSFNRPRPTLDLLEYLRAAGYLARKPRAENAQRQRPQRGPVDAELVGLALRHLTPAS</sequence>
<comment type="cofactor">
    <cofactor evidence="1 8">
        <name>FAD</name>
        <dbReference type="ChEBI" id="CHEBI:57692"/>
    </cofactor>
</comment>
<comment type="similarity">
    <text evidence="3 8">Belongs to the methylenetetrahydrofolate reductase family.</text>
</comment>
<dbReference type="InterPro" id="IPR003171">
    <property type="entry name" value="Mehydrof_redctse-like"/>
</dbReference>
<dbReference type="Gene3D" id="3.20.20.220">
    <property type="match status" value="1"/>
</dbReference>
<keyword evidence="5 8" id="KW-0274">FAD</keyword>
<gene>
    <name evidence="9" type="ORF">SAMN05660282_01292</name>
</gene>
<dbReference type="RefSeq" id="WP_092285600.1">
    <property type="nucleotide sequence ID" value="NZ_FOPJ01000006.1"/>
</dbReference>
<proteinExistence type="inferred from homology"/>
<organism evidence="9 10">
    <name type="scientific">Corynebacterium spheniscorum</name>
    <dbReference type="NCBI Taxonomy" id="185761"/>
    <lineage>
        <taxon>Bacteria</taxon>
        <taxon>Bacillati</taxon>
        <taxon>Actinomycetota</taxon>
        <taxon>Actinomycetes</taxon>
        <taxon>Mycobacteriales</taxon>
        <taxon>Corynebacteriaceae</taxon>
        <taxon>Corynebacterium</taxon>
    </lineage>
</organism>
<keyword evidence="4 8" id="KW-0285">Flavoprotein</keyword>
<dbReference type="SUPFAM" id="SSF51730">
    <property type="entry name" value="FAD-linked oxidoreductase"/>
    <property type="match status" value="1"/>
</dbReference>
<dbReference type="PANTHER" id="PTHR45754">
    <property type="entry name" value="METHYLENETETRAHYDROFOLATE REDUCTASE"/>
    <property type="match status" value="1"/>
</dbReference>
<dbReference type="AlphaFoldDB" id="A0A1I2SXG8"/>
<evidence type="ECO:0000256" key="1">
    <source>
        <dbReference type="ARBA" id="ARBA00001974"/>
    </source>
</evidence>
<comment type="pathway">
    <text evidence="2 8">One-carbon metabolism; tetrahydrofolate interconversion.</text>
</comment>
<evidence type="ECO:0000313" key="10">
    <source>
        <dbReference type="Proteomes" id="UP000199065"/>
    </source>
</evidence>
<evidence type="ECO:0000256" key="4">
    <source>
        <dbReference type="ARBA" id="ARBA00022630"/>
    </source>
</evidence>
<evidence type="ECO:0000313" key="9">
    <source>
        <dbReference type="EMBL" id="SFG57288.1"/>
    </source>
</evidence>
<evidence type="ECO:0000256" key="2">
    <source>
        <dbReference type="ARBA" id="ARBA00004777"/>
    </source>
</evidence>
<comment type="catalytic activity">
    <reaction evidence="7">
        <text>(6S)-5-methyl-5,6,7,8-tetrahydrofolate + NAD(+) = (6R)-5,10-methylene-5,6,7,8-tetrahydrofolate + NADH + H(+)</text>
        <dbReference type="Rhea" id="RHEA:19821"/>
        <dbReference type="ChEBI" id="CHEBI:15378"/>
        <dbReference type="ChEBI" id="CHEBI:15636"/>
        <dbReference type="ChEBI" id="CHEBI:18608"/>
        <dbReference type="ChEBI" id="CHEBI:57540"/>
        <dbReference type="ChEBI" id="CHEBI:57945"/>
        <dbReference type="EC" id="1.5.1.54"/>
    </reaction>
    <physiologicalReaction direction="right-to-left" evidence="7">
        <dbReference type="Rhea" id="RHEA:19823"/>
    </physiologicalReaction>
</comment>
<dbReference type="PANTHER" id="PTHR45754:SF3">
    <property type="entry name" value="METHYLENETETRAHYDROFOLATE REDUCTASE (NADPH)"/>
    <property type="match status" value="1"/>
</dbReference>
<dbReference type="GO" id="GO:0009086">
    <property type="term" value="P:methionine biosynthetic process"/>
    <property type="evidence" value="ECO:0007669"/>
    <property type="project" value="TreeGrafter"/>
</dbReference>
<dbReference type="GO" id="GO:0071949">
    <property type="term" value="F:FAD binding"/>
    <property type="evidence" value="ECO:0007669"/>
    <property type="project" value="TreeGrafter"/>
</dbReference>
<keyword evidence="6 8" id="KW-0560">Oxidoreductase</keyword>
<evidence type="ECO:0000256" key="3">
    <source>
        <dbReference type="ARBA" id="ARBA00006743"/>
    </source>
</evidence>
<keyword evidence="10" id="KW-1185">Reference proteome</keyword>
<reference evidence="9 10" key="1">
    <citation type="submission" date="2016-10" db="EMBL/GenBank/DDBJ databases">
        <authorList>
            <person name="de Groot N.N."/>
        </authorList>
    </citation>
    <scope>NUCLEOTIDE SEQUENCE [LARGE SCALE GENOMIC DNA]</scope>
    <source>
        <strain>J11</strain>
        <strain evidence="10">PG 39</strain>
    </source>
</reference>
<dbReference type="Proteomes" id="UP000199065">
    <property type="component" value="Unassembled WGS sequence"/>
</dbReference>
<evidence type="ECO:0000256" key="5">
    <source>
        <dbReference type="ARBA" id="ARBA00022827"/>
    </source>
</evidence>
<dbReference type="UniPathway" id="UPA00193"/>
<dbReference type="CDD" id="cd00537">
    <property type="entry name" value="MTHFR"/>
    <property type="match status" value="1"/>
</dbReference>
<name>A0A1I2SXG8_9CORY</name>
<dbReference type="GO" id="GO:0035999">
    <property type="term" value="P:tetrahydrofolate interconversion"/>
    <property type="evidence" value="ECO:0007669"/>
    <property type="project" value="UniProtKB-UniPathway"/>
</dbReference>
<dbReference type="OrthoDB" id="9812555at2"/>
<evidence type="ECO:0000256" key="8">
    <source>
        <dbReference type="RuleBase" id="RU003862"/>
    </source>
</evidence>
<dbReference type="GO" id="GO:0005829">
    <property type="term" value="C:cytosol"/>
    <property type="evidence" value="ECO:0007669"/>
    <property type="project" value="TreeGrafter"/>
</dbReference>
<dbReference type="GO" id="GO:0106312">
    <property type="term" value="F:methylenetetrahydrofolate reductase (NADH) activity"/>
    <property type="evidence" value="ECO:0007669"/>
    <property type="project" value="UniProtKB-EC"/>
</dbReference>
<dbReference type="InterPro" id="IPR029041">
    <property type="entry name" value="FAD-linked_oxidoreductase-like"/>
</dbReference>
<accession>A0A1I2SXG8</accession>